<sequence>MKILKIWLITTLILLSGYSSACTSKQNLQDDLEFNGERAYQDIEYQLNLGPRVPG</sequence>
<organism evidence="1">
    <name type="scientific">marine sediment metagenome</name>
    <dbReference type="NCBI Taxonomy" id="412755"/>
    <lineage>
        <taxon>unclassified sequences</taxon>
        <taxon>metagenomes</taxon>
        <taxon>ecological metagenomes</taxon>
    </lineage>
</organism>
<comment type="caution">
    <text evidence="1">The sequence shown here is derived from an EMBL/GenBank/DDBJ whole genome shotgun (WGS) entry which is preliminary data.</text>
</comment>
<dbReference type="EMBL" id="BART01041549">
    <property type="protein sequence ID" value="GAH26891.1"/>
    <property type="molecule type" value="Genomic_DNA"/>
</dbReference>
<protein>
    <submittedName>
        <fullName evidence="1">Uncharacterized protein</fullName>
    </submittedName>
</protein>
<evidence type="ECO:0000313" key="1">
    <source>
        <dbReference type="EMBL" id="GAH26891.1"/>
    </source>
</evidence>
<feature type="non-terminal residue" evidence="1">
    <location>
        <position position="55"/>
    </location>
</feature>
<gene>
    <name evidence="1" type="ORF">S01H4_66779</name>
</gene>
<proteinExistence type="predicted"/>
<dbReference type="AlphaFoldDB" id="X1E0T4"/>
<reference evidence="1" key="1">
    <citation type="journal article" date="2014" name="Front. Microbiol.">
        <title>High frequency of phylogenetically diverse reductive dehalogenase-homologous genes in deep subseafloor sedimentary metagenomes.</title>
        <authorList>
            <person name="Kawai M."/>
            <person name="Futagami T."/>
            <person name="Toyoda A."/>
            <person name="Takaki Y."/>
            <person name="Nishi S."/>
            <person name="Hori S."/>
            <person name="Arai W."/>
            <person name="Tsubouchi T."/>
            <person name="Morono Y."/>
            <person name="Uchiyama I."/>
            <person name="Ito T."/>
            <person name="Fujiyama A."/>
            <person name="Inagaki F."/>
            <person name="Takami H."/>
        </authorList>
    </citation>
    <scope>NUCLEOTIDE SEQUENCE</scope>
    <source>
        <strain evidence="1">Expedition CK06-06</strain>
    </source>
</reference>
<accession>X1E0T4</accession>
<name>X1E0T4_9ZZZZ</name>